<dbReference type="KEGG" id="vg:55010505"/>
<organism evidence="1 2">
    <name type="scientific">Gordonia phage Asapag</name>
    <dbReference type="NCBI Taxonomy" id="2507862"/>
    <lineage>
        <taxon>Viruses</taxon>
        <taxon>Duplodnaviria</taxon>
        <taxon>Heunggongvirae</taxon>
        <taxon>Uroviricota</taxon>
        <taxon>Caudoviricetes</taxon>
        <taxon>Langleyhallvirinae</taxon>
        <taxon>Getalongvirus</taxon>
        <taxon>Getalongvirus asapag</taxon>
    </lineage>
</organism>
<dbReference type="EMBL" id="MK376961">
    <property type="protein sequence ID" value="QAU07229.1"/>
    <property type="molecule type" value="Genomic_DNA"/>
</dbReference>
<keyword evidence="2" id="KW-1185">Reference proteome</keyword>
<proteinExistence type="predicted"/>
<dbReference type="RefSeq" id="YP_009819135.1">
    <property type="nucleotide sequence ID" value="NC_048146.1"/>
</dbReference>
<sequence>MSDVVRLSINLTPDVADKLKSVANIKGITLTDAANIAISLLHFTETEKAQGHKIAVVQNVNGVDKIHEVKTP</sequence>
<protein>
    <submittedName>
        <fullName evidence="1">Ribbon-helix-helix DNA binding protein</fullName>
    </submittedName>
</protein>
<name>A0A410TDY0_9CAUD</name>
<reference evidence="1 2" key="1">
    <citation type="submission" date="2019-01" db="EMBL/GenBank/DDBJ databases">
        <authorList>
            <person name="Case A."/>
            <person name="Jordan N."/>
            <person name="Abdul-Shukar N."/>
            <person name="Baronian N."/>
            <person name="Bartlett E."/>
            <person name="Cordova J."/>
            <person name="Doering K."/>
            <person name="Downer L."/>
            <person name="Harrington M."/>
            <person name="Nillson B."/>
            <person name="Rencher J."/>
            <person name="Sandoval D."/>
            <person name="Weiss L."/>
            <person name="West E."/>
            <person name="Koga A.P."/>
            <person name="Garlena R.A."/>
            <person name="Russell D.A."/>
            <person name="Pope W.H."/>
            <person name="Jacobs-Sera D."/>
            <person name="Hatfull G.F."/>
        </authorList>
    </citation>
    <scope>NUCLEOTIDE SEQUENCE [LARGE SCALE GENOMIC DNA]</scope>
</reference>
<accession>A0A410TDY0</accession>
<gene>
    <name evidence="1" type="primary">90</name>
    <name evidence="1" type="ORF">SEA_ASAPAG_90</name>
</gene>
<evidence type="ECO:0000313" key="1">
    <source>
        <dbReference type="EMBL" id="QAU07229.1"/>
    </source>
</evidence>
<dbReference type="Proteomes" id="UP000289785">
    <property type="component" value="Segment"/>
</dbReference>
<dbReference type="GeneID" id="55010505"/>
<evidence type="ECO:0000313" key="2">
    <source>
        <dbReference type="Proteomes" id="UP000289785"/>
    </source>
</evidence>